<dbReference type="InterPro" id="IPR045738">
    <property type="entry name" value="DUF6088"/>
</dbReference>
<proteinExistence type="predicted"/>
<reference evidence="1 2" key="1">
    <citation type="submission" date="2021-03" db="EMBL/GenBank/DDBJ databases">
        <title>Genomic Encyclopedia of Type Strains, Phase IV (KMG-IV): sequencing the most valuable type-strain genomes for metagenomic binning, comparative biology and taxonomic classification.</title>
        <authorList>
            <person name="Goeker M."/>
        </authorList>
    </citation>
    <scope>NUCLEOTIDE SEQUENCE [LARGE SCALE GENOMIC DNA]</scope>
    <source>
        <strain evidence="1 2">DSM 27512</strain>
    </source>
</reference>
<dbReference type="Pfam" id="PF19570">
    <property type="entry name" value="DUF6088"/>
    <property type="match status" value="1"/>
</dbReference>
<accession>A0ABS4KPA2</accession>
<organism evidence="1 2">
    <name type="scientific">Acetoanaerobium pronyense</name>
    <dbReference type="NCBI Taxonomy" id="1482736"/>
    <lineage>
        <taxon>Bacteria</taxon>
        <taxon>Bacillati</taxon>
        <taxon>Bacillota</taxon>
        <taxon>Clostridia</taxon>
        <taxon>Peptostreptococcales</taxon>
        <taxon>Filifactoraceae</taxon>
        <taxon>Acetoanaerobium</taxon>
    </lineage>
</organism>
<name>A0ABS4KPA2_9FIRM</name>
<dbReference type="RefSeq" id="WP_209662005.1">
    <property type="nucleotide sequence ID" value="NZ_JAGGLI010000050.1"/>
</dbReference>
<comment type="caution">
    <text evidence="1">The sequence shown here is derived from an EMBL/GenBank/DDBJ whole genome shotgun (WGS) entry which is preliminary data.</text>
</comment>
<keyword evidence="2" id="KW-1185">Reference proteome</keyword>
<evidence type="ECO:0008006" key="3">
    <source>
        <dbReference type="Google" id="ProtNLM"/>
    </source>
</evidence>
<dbReference type="Proteomes" id="UP001314903">
    <property type="component" value="Unassembled WGS sequence"/>
</dbReference>
<dbReference type="EMBL" id="JAGGLI010000050">
    <property type="protein sequence ID" value="MBP2028951.1"/>
    <property type="molecule type" value="Genomic_DNA"/>
</dbReference>
<evidence type="ECO:0000313" key="2">
    <source>
        <dbReference type="Proteomes" id="UP001314903"/>
    </source>
</evidence>
<protein>
    <recommendedName>
        <fullName evidence="3">Transcriptional regulator, AbiEi antitoxin, Type IV TA system</fullName>
    </recommendedName>
</protein>
<evidence type="ECO:0000313" key="1">
    <source>
        <dbReference type="EMBL" id="MBP2028951.1"/>
    </source>
</evidence>
<gene>
    <name evidence="1" type="ORF">J2Z35_002789</name>
</gene>
<sequence length="233" mass="27547">MSYSSRIIESINEYPELTIIDTQKLYKEKFNDVSEQAFYKTISRMSKNEDIERISKGIYCKPRRGRFGTTISSEKNILEHYLGINKNRGIVIGYQMYNNKGLTTQLSKTIELYSNITFQEKKQIKNVIIYKANIRFDISTIKMIELLEVLQNYRNIEDLNIIRFKKIIEDSIKYYDEKTIQKLIKAIGYKKHTIASLKNILDFFNIENKVDHYLHGTSRYNALRMEELYGVTS</sequence>